<name>D7B7N6_NOCDD</name>
<dbReference type="OrthoDB" id="44283at2"/>
<dbReference type="Pfam" id="PF01048">
    <property type="entry name" value="PNP_UDP_1"/>
    <property type="match status" value="1"/>
</dbReference>
<dbReference type="InterPro" id="IPR035994">
    <property type="entry name" value="Nucleoside_phosphorylase_sf"/>
</dbReference>
<dbReference type="CDD" id="cd09008">
    <property type="entry name" value="MTAN"/>
    <property type="match status" value="1"/>
</dbReference>
<gene>
    <name evidence="3" type="ordered locus">Ndas_4034</name>
</gene>
<evidence type="ECO:0000313" key="4">
    <source>
        <dbReference type="Proteomes" id="UP000002219"/>
    </source>
</evidence>
<feature type="region of interest" description="Disordered" evidence="1">
    <location>
        <begin position="1"/>
        <end position="47"/>
    </location>
</feature>
<dbReference type="PANTHER" id="PTHR46832:SF1">
    <property type="entry name" value="5'-METHYLTHIOADENOSINE_S-ADENOSYLHOMOCYSTEINE NUCLEOSIDASE"/>
    <property type="match status" value="1"/>
</dbReference>
<feature type="compositionally biased region" description="Gly residues" evidence="1">
    <location>
        <begin position="1"/>
        <end position="10"/>
    </location>
</feature>
<keyword evidence="4" id="KW-1185">Reference proteome</keyword>
<reference evidence="3 4" key="1">
    <citation type="journal article" date="2010" name="Stand. Genomic Sci.">
        <title>Complete genome sequence of Nocardiopsis dassonvillei type strain (IMRU 509).</title>
        <authorList>
            <person name="Sun H."/>
            <person name="Lapidus A."/>
            <person name="Nolan M."/>
            <person name="Lucas S."/>
            <person name="Del Rio T.G."/>
            <person name="Tice H."/>
            <person name="Cheng J.F."/>
            <person name="Tapia R."/>
            <person name="Han C."/>
            <person name="Goodwin L."/>
            <person name="Pitluck S."/>
            <person name="Pagani I."/>
            <person name="Ivanova N."/>
            <person name="Mavromatis K."/>
            <person name="Mikhailova N."/>
            <person name="Pati A."/>
            <person name="Chen A."/>
            <person name="Palaniappan K."/>
            <person name="Land M."/>
            <person name="Hauser L."/>
            <person name="Chang Y.J."/>
            <person name="Jeffries C.D."/>
            <person name="Djao O.D."/>
            <person name="Rohde M."/>
            <person name="Sikorski J."/>
            <person name="Goker M."/>
            <person name="Woyke T."/>
            <person name="Bristow J."/>
            <person name="Eisen J.A."/>
            <person name="Markowitz V."/>
            <person name="Hugenholtz P."/>
            <person name="Kyrpides N.C."/>
            <person name="Klenk H.P."/>
        </authorList>
    </citation>
    <scope>NUCLEOTIDE SEQUENCE [LARGE SCALE GENOMIC DNA]</scope>
    <source>
        <strain evidence="4">ATCC 23218 / DSM 43111 / CIP 107115 / JCM 7437 / KCTC 9190 / NBRC 14626 / NCTC 10488 / NRRL B-5397 / IMRU 509</strain>
    </source>
</reference>
<dbReference type="HOGENOM" id="CLU_060897_1_0_11"/>
<dbReference type="GO" id="GO:0009116">
    <property type="term" value="P:nucleoside metabolic process"/>
    <property type="evidence" value="ECO:0007669"/>
    <property type="project" value="InterPro"/>
</dbReference>
<dbReference type="Gene3D" id="3.40.50.1580">
    <property type="entry name" value="Nucleoside phosphorylase domain"/>
    <property type="match status" value="1"/>
</dbReference>
<dbReference type="GO" id="GO:0005829">
    <property type="term" value="C:cytosol"/>
    <property type="evidence" value="ECO:0007669"/>
    <property type="project" value="TreeGrafter"/>
</dbReference>
<dbReference type="GO" id="GO:0008930">
    <property type="term" value="F:methylthioadenosine nucleosidase activity"/>
    <property type="evidence" value="ECO:0007669"/>
    <property type="project" value="TreeGrafter"/>
</dbReference>
<dbReference type="GO" id="GO:0019284">
    <property type="term" value="P:L-methionine salvage from S-adenosylmethionine"/>
    <property type="evidence" value="ECO:0007669"/>
    <property type="project" value="TreeGrafter"/>
</dbReference>
<dbReference type="eggNOG" id="COG0775">
    <property type="taxonomic scope" value="Bacteria"/>
</dbReference>
<dbReference type="KEGG" id="nda:Ndas_4034"/>
<feature type="domain" description="Nucleoside phosphorylase" evidence="2">
    <location>
        <begin position="56"/>
        <end position="295"/>
    </location>
</feature>
<evidence type="ECO:0000259" key="2">
    <source>
        <dbReference type="Pfam" id="PF01048"/>
    </source>
</evidence>
<dbReference type="STRING" id="446468.Ndas_4034"/>
<dbReference type="SUPFAM" id="SSF53167">
    <property type="entry name" value="Purine and uridine phosphorylases"/>
    <property type="match status" value="1"/>
</dbReference>
<proteinExistence type="predicted"/>
<dbReference type="GeneID" id="91486579"/>
<dbReference type="Proteomes" id="UP000002219">
    <property type="component" value="Chromosome 1"/>
</dbReference>
<sequence length="302" mass="31571">MGGDGGGATFHGGRHSFSDSTFGSGDIHHHTPPAPAPSERAGVRGARGADGPVADAVVVTAIASEYAAVAAHLSGPFEERDENGTLYRIGTLHGSRRRRRVALVQVGPGNVDAGVSLERARTAFSPEVILFVGVAGGVKDVRLGDVVVADAIYDYETGKENGEGFLSGARTAAPSHAAVQRAMDVVFRQEWTERILTAPAPEPPRAFVKPVAAGNKVVASRDALTAERLRLHCRDAVAVEMEGYGFLRSAYLASGTHSLVVRGISDLLSGKTGDADDFWQPVAAAHAAAFACEFLDLFGSEA</sequence>
<dbReference type="InterPro" id="IPR000845">
    <property type="entry name" value="Nucleoside_phosphorylase_d"/>
</dbReference>
<dbReference type="RefSeq" id="WP_013155038.1">
    <property type="nucleotide sequence ID" value="NC_014210.1"/>
</dbReference>
<dbReference type="PANTHER" id="PTHR46832">
    <property type="entry name" value="5'-METHYLTHIOADENOSINE/S-ADENOSYLHOMOCYSTEINE NUCLEOSIDASE"/>
    <property type="match status" value="1"/>
</dbReference>
<evidence type="ECO:0000313" key="3">
    <source>
        <dbReference type="EMBL" id="ADH69431.1"/>
    </source>
</evidence>
<protein>
    <submittedName>
        <fullName evidence="3">Purine or other phosphorylase family 1</fullName>
    </submittedName>
</protein>
<dbReference type="EMBL" id="CP002040">
    <property type="protein sequence ID" value="ADH69431.1"/>
    <property type="molecule type" value="Genomic_DNA"/>
</dbReference>
<evidence type="ECO:0000256" key="1">
    <source>
        <dbReference type="SAM" id="MobiDB-lite"/>
    </source>
</evidence>
<dbReference type="GO" id="GO:0008782">
    <property type="term" value="F:adenosylhomocysteine nucleosidase activity"/>
    <property type="evidence" value="ECO:0007669"/>
    <property type="project" value="TreeGrafter"/>
</dbReference>
<organism evidence="3 4">
    <name type="scientific">Nocardiopsis dassonvillei (strain ATCC 23218 / DSM 43111 / CIP 107115 / JCM 7437 / KCTC 9190 / NBRC 14626 / NCTC 10488 / NRRL B-5397 / IMRU 509)</name>
    <name type="common">Actinomadura dassonvillei</name>
    <dbReference type="NCBI Taxonomy" id="446468"/>
    <lineage>
        <taxon>Bacteria</taxon>
        <taxon>Bacillati</taxon>
        <taxon>Actinomycetota</taxon>
        <taxon>Actinomycetes</taxon>
        <taxon>Streptosporangiales</taxon>
        <taxon>Nocardiopsidaceae</taxon>
        <taxon>Nocardiopsis</taxon>
    </lineage>
</organism>
<accession>D7B7N6</accession>
<dbReference type="AlphaFoldDB" id="D7B7N6"/>